<feature type="region of interest" description="Disordered" evidence="1">
    <location>
        <begin position="1205"/>
        <end position="1459"/>
    </location>
</feature>
<evidence type="ECO:0000256" key="2">
    <source>
        <dbReference type="SAM" id="SignalP"/>
    </source>
</evidence>
<keyword evidence="2" id="KW-0732">Signal</keyword>
<feature type="compositionally biased region" description="Basic and acidic residues" evidence="1">
    <location>
        <begin position="1412"/>
        <end position="1444"/>
    </location>
</feature>
<feature type="region of interest" description="Disordered" evidence="1">
    <location>
        <begin position="574"/>
        <end position="607"/>
    </location>
</feature>
<evidence type="ECO:0000313" key="3">
    <source>
        <dbReference type="EMBL" id="KAK0172769.1"/>
    </source>
</evidence>
<feature type="region of interest" description="Disordered" evidence="1">
    <location>
        <begin position="811"/>
        <end position="830"/>
    </location>
</feature>
<feature type="compositionally biased region" description="Acidic residues" evidence="1">
    <location>
        <begin position="1247"/>
        <end position="1258"/>
    </location>
</feature>
<keyword evidence="4" id="KW-1185">Reference proteome</keyword>
<comment type="caution">
    <text evidence="3">The sequence shown here is derived from an EMBL/GenBank/DDBJ whole genome shotgun (WGS) entry which is preliminary data.</text>
</comment>
<gene>
    <name evidence="3" type="ORF">PV328_006047</name>
</gene>
<feature type="compositionally biased region" description="Acidic residues" evidence="1">
    <location>
        <begin position="1536"/>
        <end position="1545"/>
    </location>
</feature>
<feature type="region of interest" description="Disordered" evidence="1">
    <location>
        <begin position="736"/>
        <end position="759"/>
    </location>
</feature>
<feature type="compositionally biased region" description="Basic and acidic residues" evidence="1">
    <location>
        <begin position="1303"/>
        <end position="1312"/>
    </location>
</feature>
<accession>A0AA39FN96</accession>
<feature type="region of interest" description="Disordered" evidence="1">
    <location>
        <begin position="691"/>
        <end position="714"/>
    </location>
</feature>
<proteinExistence type="predicted"/>
<dbReference type="EMBL" id="JAQQBS010000002">
    <property type="protein sequence ID" value="KAK0172769.1"/>
    <property type="molecule type" value="Genomic_DNA"/>
</dbReference>
<feature type="region of interest" description="Disordered" evidence="1">
    <location>
        <begin position="975"/>
        <end position="1021"/>
    </location>
</feature>
<feature type="compositionally biased region" description="Acidic residues" evidence="1">
    <location>
        <begin position="1273"/>
        <end position="1292"/>
    </location>
</feature>
<feature type="region of interest" description="Disordered" evidence="1">
    <location>
        <begin position="1612"/>
        <end position="1640"/>
    </location>
</feature>
<evidence type="ECO:0000313" key="4">
    <source>
        <dbReference type="Proteomes" id="UP001168990"/>
    </source>
</evidence>
<feature type="compositionally biased region" description="Basic and acidic residues" evidence="1">
    <location>
        <begin position="197"/>
        <end position="220"/>
    </location>
</feature>
<feature type="compositionally biased region" description="Basic and acidic residues" evidence="1">
    <location>
        <begin position="232"/>
        <end position="252"/>
    </location>
</feature>
<name>A0AA39FN96_9HYME</name>
<feature type="region of interest" description="Disordered" evidence="1">
    <location>
        <begin position="1658"/>
        <end position="1677"/>
    </location>
</feature>
<reference evidence="3" key="1">
    <citation type="journal article" date="2023" name="bioRxiv">
        <title>Scaffold-level genome assemblies of two parasitoid biocontrol wasps reveal the parthenogenesis mechanism and an associated novel virus.</title>
        <authorList>
            <person name="Inwood S."/>
            <person name="Skelly J."/>
            <person name="Guhlin J."/>
            <person name="Harrop T."/>
            <person name="Goldson S."/>
            <person name="Dearden P."/>
        </authorList>
    </citation>
    <scope>NUCLEOTIDE SEQUENCE</scope>
    <source>
        <strain evidence="3">Irish</strain>
        <tissue evidence="3">Whole body</tissue>
    </source>
</reference>
<feature type="compositionally biased region" description="Basic and acidic residues" evidence="1">
    <location>
        <begin position="1205"/>
        <end position="1222"/>
    </location>
</feature>
<organism evidence="3 4">
    <name type="scientific">Microctonus aethiopoides</name>
    <dbReference type="NCBI Taxonomy" id="144406"/>
    <lineage>
        <taxon>Eukaryota</taxon>
        <taxon>Metazoa</taxon>
        <taxon>Ecdysozoa</taxon>
        <taxon>Arthropoda</taxon>
        <taxon>Hexapoda</taxon>
        <taxon>Insecta</taxon>
        <taxon>Pterygota</taxon>
        <taxon>Neoptera</taxon>
        <taxon>Endopterygota</taxon>
        <taxon>Hymenoptera</taxon>
        <taxon>Apocrita</taxon>
        <taxon>Ichneumonoidea</taxon>
        <taxon>Braconidae</taxon>
        <taxon>Euphorinae</taxon>
        <taxon>Microctonus</taxon>
    </lineage>
</organism>
<feature type="region of interest" description="Disordered" evidence="1">
    <location>
        <begin position="1527"/>
        <end position="1549"/>
    </location>
</feature>
<evidence type="ECO:0000256" key="1">
    <source>
        <dbReference type="SAM" id="MobiDB-lite"/>
    </source>
</evidence>
<protein>
    <submittedName>
        <fullName evidence="3">Uncharacterized protein</fullName>
    </submittedName>
</protein>
<feature type="signal peptide" evidence="2">
    <location>
        <begin position="1"/>
        <end position="20"/>
    </location>
</feature>
<dbReference type="Proteomes" id="UP001168990">
    <property type="component" value="Unassembled WGS sequence"/>
</dbReference>
<feature type="region of interest" description="Disordered" evidence="1">
    <location>
        <begin position="152"/>
        <end position="175"/>
    </location>
</feature>
<feature type="compositionally biased region" description="Polar residues" evidence="1">
    <location>
        <begin position="401"/>
        <end position="410"/>
    </location>
</feature>
<feature type="compositionally biased region" description="Low complexity" evidence="1">
    <location>
        <begin position="986"/>
        <end position="1000"/>
    </location>
</feature>
<feature type="region of interest" description="Disordered" evidence="1">
    <location>
        <begin position="197"/>
        <end position="268"/>
    </location>
</feature>
<feature type="region of interest" description="Disordered" evidence="1">
    <location>
        <begin position="401"/>
        <end position="422"/>
    </location>
</feature>
<feature type="compositionally biased region" description="Polar residues" evidence="1">
    <location>
        <begin position="586"/>
        <end position="600"/>
    </location>
</feature>
<reference evidence="3" key="2">
    <citation type="submission" date="2023-03" db="EMBL/GenBank/DDBJ databases">
        <authorList>
            <person name="Inwood S.N."/>
            <person name="Skelly J.G."/>
            <person name="Guhlin J."/>
            <person name="Harrop T.W.R."/>
            <person name="Goldson S.G."/>
            <person name="Dearden P.K."/>
        </authorList>
    </citation>
    <scope>NUCLEOTIDE SEQUENCE</scope>
    <source>
        <strain evidence="3">Irish</strain>
        <tissue evidence="3">Whole body</tissue>
    </source>
</reference>
<sequence length="1819" mass="210375">MFRLLLLYLTINHRVQLIVSNEIVDEVKELKNAPPDHVIPFSEHENPLEPPTKPKYFAPGEWAKPSSNKSRALEFVPTKLYAQVRQTHTRKHVPREEALRQAKTDEEKENAARLKEVVTKRKVNTVYTEEGYEDAAYDHGGHIRNADIKENYSSISPDTIPKKQKNENNSDEIINDDSVVDDKFIIENEVEKLEKDLSREDKEAAKGAETEVPENLRDLTDDSGSYDYDDEEKSKESIRDYDYEDKENDRVTSTESYTSDSEEIPLTKESQKKPVMFKQSEEIFDYFHTTIKPAHDFSPVLKELSSMEDDYKSSDYGRVFWDYFKTTKSPLPLRTSNSHLSKHEISVPKIELQASASSKNPSDHTHMYPSLSQIYETWKQRGLEQSYTGTSPEREITELNETITTQTSGELSEDDSEEQSAEIKPKKRYMVMVRGSKINSNDSNIAKLSSKNKNSNSNVMNDLKNIIKPEEVEGNIIMTQTPDGPSLGQVTYADFLRDTYGNLNNPTVTQESGVLMEQIIPGTISYSSDVSSPGSLVGPAATPPIYRYRQHQQRHHQKQQPLTRRNRKRQILSLIKMLPPPRNSRSEYAQYNPQRRNGSVKSDHDPWPDVYNNYRSVLHLDGKTSNRRKRFSTMIDKGLDNVKAMLNGVKNIYQSVNKVTFDLSRKKRNVQELLIGAPRIVDEVINEEIKSRFPDDDDDDEADAEVEKNYSGNYGKKERDKVEVELPEYNFSDVAEAQDYNEENGSIESPPTEPLDNEKYPFYHNDQISRASPLKYVISPRQVPQKTDGGSEFYESRDKYMSCDDIEPDISKELPEDDHEPVQNGDLKKNLPRLRGLGDKLSCLRDKYFDKNPLDNPLFKEMRIESPEMPEELNPVALKLAFSSLIGDPEANIARRISKKPEIIDLRSSNSQKNHITNEFKNKSNNGPEVWNNHARKYRRRYSTTTATPDALYQRQVYEDVMGTIKNMAHMYQPRPVTSKPLTTPNRISKSNSNINYSSESSRDRDKNQKNHHINVRPIPSPSSILTVPQVASRYKFMPYRTNRVSYKTRPRIDSVPGSNVPRIVGYFKTVRVHKRSVDTLEPDANNKAIGRNILVRNSTRLKRMRRPKSTLMPETSSQASDRIIYTIDDRVRHSKPRGRVRYGQFTTSSTILNEETRRSEPRYTPIRKFDDDVHKLEYLDKNGEATDDIRKTDGYGEVVERDQVASNENGRRYDVHEEQQEKTTQPPIILDNDKSSETQYTTQYSEDGEGSGGDSEEVSNKPYRGEESKDNENEEETDDKESENNTDEDEQVERPSGSYKKNSHEESHEAVNDDDESSHETPPYDDAEKNLSYKSEGEEEFERFKSRPFSPFNSNEDERYSDLGPRVSKPEFYHPPFDSLKSKKSSIYRGRSDDESKYTFPWHYDDEDASEESKRYERFSGRHEYPWERRERLERQRERSLKDGDDDDEVSKEEQGRSGSVTRFRKLYPWEVYNVPSMGYEINRASNYFSPMYEFDNYGFSSQFRPIKFSSRYQSKLNPPKKYVEHENKKKFTINDDDGDDDDDNNVKSTTMISQIPATSATFPSLISETTTQSMKINASVPVYTVRPRSRRLGYPKTTVQTVTLRPRISRRRGQSLGISSDNKKSENARKQSLMTRRRSRMTTLTTIKPPLLGRKRFSKNAEDESTTPRTNRNVEHRSKISKEEIIRKMTFPDSDESVRDYEKSSPKNEMMEKLSIITKETPEHIYRTEEVDKNGVKDTFFTILPNNNTQTPMEYDKIMSIDRIGMEEPVHNENITKDSPGFDVSLPIIPANAMQLNEHGTRKIMSSISWIAENYDY</sequence>
<feature type="compositionally biased region" description="Acidic residues" evidence="1">
    <location>
        <begin position="695"/>
        <end position="704"/>
    </location>
</feature>
<feature type="chain" id="PRO_5041451069" evidence="2">
    <location>
        <begin position="21"/>
        <end position="1819"/>
    </location>
</feature>
<feature type="compositionally biased region" description="Acidic residues" evidence="1">
    <location>
        <begin position="411"/>
        <end position="420"/>
    </location>
</feature>